<organism evidence="2 3">
    <name type="scientific">Pelobates cultripes</name>
    <name type="common">Western spadefoot toad</name>
    <dbReference type="NCBI Taxonomy" id="61616"/>
    <lineage>
        <taxon>Eukaryota</taxon>
        <taxon>Metazoa</taxon>
        <taxon>Chordata</taxon>
        <taxon>Craniata</taxon>
        <taxon>Vertebrata</taxon>
        <taxon>Euteleostomi</taxon>
        <taxon>Amphibia</taxon>
        <taxon>Batrachia</taxon>
        <taxon>Anura</taxon>
        <taxon>Pelobatoidea</taxon>
        <taxon>Pelobatidae</taxon>
        <taxon>Pelobates</taxon>
    </lineage>
</organism>
<keyword evidence="3" id="KW-1185">Reference proteome</keyword>
<evidence type="ECO:0000313" key="2">
    <source>
        <dbReference type="EMBL" id="CAH2319028.1"/>
    </source>
</evidence>
<evidence type="ECO:0000313" key="3">
    <source>
        <dbReference type="Proteomes" id="UP001295444"/>
    </source>
</evidence>
<dbReference type="Proteomes" id="UP001295444">
    <property type="component" value="Chromosome 10"/>
</dbReference>
<gene>
    <name evidence="2" type="ORF">PECUL_23A017507</name>
</gene>
<sequence length="135" mass="13911">MENKFTSPYLTVQCSARGGRKRARSRAPGWPVLCEGSAAHPPAGELGLQPAGALLSLPALPRQPVDAAPPPDPDLEGHPGGAGRSDLGPGAVSVGRSRTVRPEDHAGAALHGQYFAQTERRSSAAAMTSVQIPGF</sequence>
<accession>A0AAD1T4M1</accession>
<feature type="compositionally biased region" description="Low complexity" evidence="1">
    <location>
        <begin position="57"/>
        <end position="66"/>
    </location>
</feature>
<reference evidence="2" key="1">
    <citation type="submission" date="2022-03" db="EMBL/GenBank/DDBJ databases">
        <authorList>
            <person name="Alioto T."/>
            <person name="Alioto T."/>
            <person name="Gomez Garrido J."/>
        </authorList>
    </citation>
    <scope>NUCLEOTIDE SEQUENCE</scope>
</reference>
<evidence type="ECO:0000256" key="1">
    <source>
        <dbReference type="SAM" id="MobiDB-lite"/>
    </source>
</evidence>
<proteinExistence type="predicted"/>
<feature type="region of interest" description="Disordered" evidence="1">
    <location>
        <begin position="57"/>
        <end position="135"/>
    </location>
</feature>
<dbReference type="AlphaFoldDB" id="A0AAD1T4M1"/>
<name>A0AAD1T4M1_PELCU</name>
<dbReference type="EMBL" id="OW240921">
    <property type="protein sequence ID" value="CAH2319028.1"/>
    <property type="molecule type" value="Genomic_DNA"/>
</dbReference>
<protein>
    <submittedName>
        <fullName evidence="2">Uncharacterized protein</fullName>
    </submittedName>
</protein>
<feature type="compositionally biased region" description="Polar residues" evidence="1">
    <location>
        <begin position="125"/>
        <end position="135"/>
    </location>
</feature>